<gene>
    <name evidence="2" type="ORF">ALC57_13882</name>
</gene>
<evidence type="ECO:0000256" key="1">
    <source>
        <dbReference type="SAM" id="MobiDB-lite"/>
    </source>
</evidence>
<sequence>ICIIYCACVLFSQNSMSARFLQALLEHYPLLRFRFPKDCCCDYDKSRCPTTTSITTTTTTTLGSLISLGSGCIGGDNVITTTLGPLLPLGASSGEEKDQAVAATVARGCEGGRRTCLHLFQRARQWVVTSRVGRHGNLLGLPKRGSIVLPVKTARDPDPTGSPMHMDSQLRRVVAEWRKRGREDSSSLERKSSVLASLKSRRPRAQRDPEAPPERMFHVLRAARVPAFAGTGASLPKTCINIKHFSMKYMRHGSAPCCRGGERLEPVQRRLVTLATREGVVFGVETREGGSAKTTLLFSCVHVPEKQKGHAVRATVHDKASVVLAGCKTIKLFTVKRELTSGQLLASGKSGGEVGKPRQFEAIGRNVT</sequence>
<keyword evidence="3" id="KW-1185">Reference proteome</keyword>
<evidence type="ECO:0000313" key="2">
    <source>
        <dbReference type="EMBL" id="KYN13808.1"/>
    </source>
</evidence>
<evidence type="ECO:0000313" key="3">
    <source>
        <dbReference type="Proteomes" id="UP000078492"/>
    </source>
</evidence>
<feature type="compositionally biased region" description="Basic and acidic residues" evidence="1">
    <location>
        <begin position="178"/>
        <end position="192"/>
    </location>
</feature>
<feature type="non-terminal residue" evidence="2">
    <location>
        <position position="1"/>
    </location>
</feature>
<accession>A0A195DLQ3</accession>
<name>A0A195DLQ3_9HYME</name>
<dbReference type="AlphaFoldDB" id="A0A195DLQ3"/>
<protein>
    <submittedName>
        <fullName evidence="2">Uncharacterized protein</fullName>
    </submittedName>
</protein>
<proteinExistence type="predicted"/>
<feature type="region of interest" description="Disordered" evidence="1">
    <location>
        <begin position="178"/>
        <end position="213"/>
    </location>
</feature>
<dbReference type="EMBL" id="KQ980734">
    <property type="protein sequence ID" value="KYN13808.1"/>
    <property type="molecule type" value="Genomic_DNA"/>
</dbReference>
<reference evidence="2 3" key="1">
    <citation type="submission" date="2015-09" db="EMBL/GenBank/DDBJ databases">
        <title>Trachymyrmex cornetzi WGS genome.</title>
        <authorList>
            <person name="Nygaard S."/>
            <person name="Hu H."/>
            <person name="Boomsma J."/>
            <person name="Zhang G."/>
        </authorList>
    </citation>
    <scope>NUCLEOTIDE SEQUENCE [LARGE SCALE GENOMIC DNA]</scope>
    <source>
        <strain evidence="2">Tcor2-1</strain>
        <tissue evidence="2">Whole body</tissue>
    </source>
</reference>
<dbReference type="Proteomes" id="UP000078492">
    <property type="component" value="Unassembled WGS sequence"/>
</dbReference>
<organism evidence="2 3">
    <name type="scientific">Trachymyrmex cornetzi</name>
    <dbReference type="NCBI Taxonomy" id="471704"/>
    <lineage>
        <taxon>Eukaryota</taxon>
        <taxon>Metazoa</taxon>
        <taxon>Ecdysozoa</taxon>
        <taxon>Arthropoda</taxon>
        <taxon>Hexapoda</taxon>
        <taxon>Insecta</taxon>
        <taxon>Pterygota</taxon>
        <taxon>Neoptera</taxon>
        <taxon>Endopterygota</taxon>
        <taxon>Hymenoptera</taxon>
        <taxon>Apocrita</taxon>
        <taxon>Aculeata</taxon>
        <taxon>Formicoidea</taxon>
        <taxon>Formicidae</taxon>
        <taxon>Myrmicinae</taxon>
        <taxon>Trachymyrmex</taxon>
    </lineage>
</organism>